<dbReference type="InterPro" id="IPR001508">
    <property type="entry name" value="Iono_Glu_rcpt_met"/>
</dbReference>
<evidence type="ECO:0000256" key="15">
    <source>
        <dbReference type="PIRSR" id="PIRSR601508-2"/>
    </source>
</evidence>
<evidence type="ECO:0000256" key="3">
    <source>
        <dbReference type="ARBA" id="ARBA00022448"/>
    </source>
</evidence>
<dbReference type="PRINTS" id="PR00177">
    <property type="entry name" value="NMDARECEPTOR"/>
</dbReference>
<comment type="similarity">
    <text evidence="2">Belongs to the glutamate-gated ion channel (TC 1.A.10.1) family.</text>
</comment>
<dbReference type="STRING" id="37546.A0A1B0GFM5"/>
<keyword evidence="6 17" id="KW-1133">Transmembrane helix</keyword>
<dbReference type="SUPFAM" id="SSF81324">
    <property type="entry name" value="Voltage-gated potassium channels"/>
    <property type="match status" value="1"/>
</dbReference>
<dbReference type="Pfam" id="PF00060">
    <property type="entry name" value="Lig_chan"/>
    <property type="match status" value="1"/>
</dbReference>
<feature type="site" description="Interaction with the cone snail toxin Con-ikot-ikot" evidence="15">
    <location>
        <position position="227"/>
    </location>
</feature>
<evidence type="ECO:0000256" key="1">
    <source>
        <dbReference type="ARBA" id="ARBA00004651"/>
    </source>
</evidence>
<dbReference type="AlphaFoldDB" id="A0A1B0GFM5"/>
<evidence type="ECO:0000313" key="20">
    <source>
        <dbReference type="EnsemblMetazoa" id="GMOY012127-PA"/>
    </source>
</evidence>
<dbReference type="GO" id="GO:0005886">
    <property type="term" value="C:plasma membrane"/>
    <property type="evidence" value="ECO:0007669"/>
    <property type="project" value="UniProtKB-SubCell"/>
</dbReference>
<dbReference type="SUPFAM" id="SSF53850">
    <property type="entry name" value="Periplasmic binding protein-like II"/>
    <property type="match status" value="1"/>
</dbReference>
<keyword evidence="12" id="KW-1071">Ligand-gated ion channel</keyword>
<proteinExistence type="inferred from homology"/>
<evidence type="ECO:0000256" key="11">
    <source>
        <dbReference type="ARBA" id="ARBA00023180"/>
    </source>
</evidence>
<feature type="site" description="Crucial to convey clamshell closure to channel opening" evidence="15">
    <location>
        <position position="401"/>
    </location>
</feature>
<evidence type="ECO:0000256" key="9">
    <source>
        <dbReference type="ARBA" id="ARBA00023136"/>
    </source>
</evidence>
<dbReference type="SMART" id="SM00079">
    <property type="entry name" value="PBPe"/>
    <property type="match status" value="1"/>
</dbReference>
<dbReference type="FunFam" id="3.40.190.10:FF:000078">
    <property type="entry name" value="glutamate receptor ionotropic, NMDA 3B"/>
    <property type="match status" value="1"/>
</dbReference>
<feature type="domain" description="Ionotropic glutamate receptor C-terminal" evidence="18">
    <location>
        <begin position="188"/>
        <end position="566"/>
    </location>
</feature>
<feature type="transmembrane region" description="Helical" evidence="17">
    <location>
        <begin position="299"/>
        <end position="317"/>
    </location>
</feature>
<evidence type="ECO:0000259" key="18">
    <source>
        <dbReference type="SMART" id="SM00079"/>
    </source>
</evidence>
<keyword evidence="3" id="KW-0813">Transport</keyword>
<evidence type="ECO:0000256" key="16">
    <source>
        <dbReference type="PIRSR" id="PIRSR601508-3"/>
    </source>
</evidence>
<keyword evidence="8" id="KW-0406">Ion transport</keyword>
<dbReference type="SMART" id="SM00918">
    <property type="entry name" value="Lig_chan-Glu_bd"/>
    <property type="match status" value="1"/>
</dbReference>
<dbReference type="InterPro" id="IPR019594">
    <property type="entry name" value="Glu/Gly-bd"/>
</dbReference>
<feature type="binding site" evidence="14">
    <location>
        <position position="502"/>
    </location>
    <ligand>
        <name>L-glutamate</name>
        <dbReference type="ChEBI" id="CHEBI:29985"/>
    </ligand>
</feature>
<feature type="domain" description="Ionotropic glutamate receptor L-glutamate and glycine-binding" evidence="19">
    <location>
        <begin position="188"/>
        <end position="243"/>
    </location>
</feature>
<keyword evidence="7" id="KW-0175">Coiled coil</keyword>
<feature type="transmembrane region" description="Helical" evidence="17">
    <location>
        <begin position="585"/>
        <end position="610"/>
    </location>
</feature>
<evidence type="ECO:0000256" key="7">
    <source>
        <dbReference type="ARBA" id="ARBA00023054"/>
    </source>
</evidence>
<dbReference type="PANTHER" id="PTHR18966">
    <property type="entry name" value="IONOTROPIC GLUTAMATE RECEPTOR"/>
    <property type="match status" value="1"/>
</dbReference>
<keyword evidence="16" id="KW-1015">Disulfide bond</keyword>
<sequence>MLPKRLICLFKNLFRLTKPSCLLVLLSGTLFFLIPKIVFSNTKRSQKTRLNLLLTLDRCASRCELQRALLLDIFRSLIAVRQSNLDWLEPIQAECNETEHSDNSELEIRRNFDILDHFPLTNFMTLMTPDNPMQFEDEYDQIIPSLTFMVNISINFYSTAHEAVTDLAAWQNGELRKINQTISPAKRFFRIGTAEVLYCNDMIAMLSQKMNFEYELISPTKGRFGERNPETGEWDGIVGDLVSGETDFAVSALKMYSEREEVIDFVAPYFEQTGITIVMRKPVREASLFKFMTVLRLEVWMSIIAALIVTAVMIWLMDKYSPYSSRNNRQAYPYPCREFTLRESFWFALTSFTPQGGGEAPKAISGRILVAAYWLFVVLMLATFTANLAAFLTVERMQTPVQSLEQLARQSRINYTVVEGSDTHQYFINMKFAEDTLYRMWKELALNASRDFHKFRVWDYPIKEQYGHILLAINSSMPVKSAEDGFHKVNERESADFAFIHDSAEIKYEITRNCNLTEVGEVFAEQPYAVAIQQGSHLSVDELSYALLELQKDRYFEELKDKYWNRSRSNCPLTEDQEGITLESLGGVFIATLFGLGLAMITLVIEVVYYKNKPFNIPENAAQANIIEVKAAENSVKPVSEAWHTDIERKKITPPPSFEVAAFRGREIPSSITLGNEFKPRKRLLGSAIRASDGLLTAEDELPPYVE</sequence>
<dbReference type="EMBL" id="CCAG010022501">
    <property type="status" value="NOT_ANNOTATED_CDS"/>
    <property type="molecule type" value="Genomic_DNA"/>
</dbReference>
<keyword evidence="5 17" id="KW-0812">Transmembrane</keyword>
<keyword evidence="13" id="KW-0407">Ion channel</keyword>
<keyword evidence="9 17" id="KW-0472">Membrane</keyword>
<dbReference type="GO" id="GO:0015276">
    <property type="term" value="F:ligand-gated monoatomic ion channel activity"/>
    <property type="evidence" value="ECO:0007669"/>
    <property type="project" value="InterPro"/>
</dbReference>
<evidence type="ECO:0000256" key="6">
    <source>
        <dbReference type="ARBA" id="ARBA00022989"/>
    </source>
</evidence>
<dbReference type="GO" id="GO:0038023">
    <property type="term" value="F:signaling receptor activity"/>
    <property type="evidence" value="ECO:0007669"/>
    <property type="project" value="InterPro"/>
</dbReference>
<evidence type="ECO:0000256" key="8">
    <source>
        <dbReference type="ARBA" id="ARBA00023065"/>
    </source>
</evidence>
<dbReference type="CDD" id="cd13717">
    <property type="entry name" value="PBP2_iGluR_putative"/>
    <property type="match status" value="1"/>
</dbReference>
<evidence type="ECO:0000256" key="14">
    <source>
        <dbReference type="PIRSR" id="PIRSR601508-1"/>
    </source>
</evidence>
<feature type="disulfide bond" evidence="16">
    <location>
        <begin position="514"/>
        <end position="571"/>
    </location>
</feature>
<accession>A0A1B0GFM5</accession>
<evidence type="ECO:0000256" key="10">
    <source>
        <dbReference type="ARBA" id="ARBA00023170"/>
    </source>
</evidence>
<feature type="binding site" evidence="14">
    <location>
        <position position="423"/>
    </location>
    <ligand>
        <name>L-glutamate</name>
        <dbReference type="ChEBI" id="CHEBI:29985"/>
    </ligand>
</feature>
<dbReference type="EnsemblMetazoa" id="GMOY012127-RA">
    <property type="protein sequence ID" value="GMOY012127-PA"/>
    <property type="gene ID" value="GMOY012127"/>
</dbReference>
<evidence type="ECO:0000256" key="5">
    <source>
        <dbReference type="ARBA" id="ARBA00022692"/>
    </source>
</evidence>
<evidence type="ECO:0000256" key="12">
    <source>
        <dbReference type="ARBA" id="ARBA00023286"/>
    </source>
</evidence>
<comment type="subcellular location">
    <subcellularLocation>
        <location evidence="1">Cell membrane</location>
        <topology evidence="1">Multi-pass membrane protein</topology>
    </subcellularLocation>
</comment>
<dbReference type="Pfam" id="PF10613">
    <property type="entry name" value="Lig_chan-Glu_bd"/>
    <property type="match status" value="1"/>
</dbReference>
<feature type="binding site" evidence="14">
    <location>
        <position position="259"/>
    </location>
    <ligand>
        <name>L-glutamate</name>
        <dbReference type="ChEBI" id="CHEBI:29985"/>
    </ligand>
</feature>
<dbReference type="Gene3D" id="3.40.190.10">
    <property type="entry name" value="Periplasmic binding protein-like II"/>
    <property type="match status" value="3"/>
</dbReference>
<dbReference type="Proteomes" id="UP000092444">
    <property type="component" value="Unassembled WGS sequence"/>
</dbReference>
<evidence type="ECO:0000256" key="17">
    <source>
        <dbReference type="SAM" id="Phobius"/>
    </source>
</evidence>
<evidence type="ECO:0000256" key="13">
    <source>
        <dbReference type="ARBA" id="ARBA00023303"/>
    </source>
</evidence>
<organism evidence="20 21">
    <name type="scientific">Glossina morsitans morsitans</name>
    <name type="common">Savannah tsetse fly</name>
    <dbReference type="NCBI Taxonomy" id="37546"/>
    <lineage>
        <taxon>Eukaryota</taxon>
        <taxon>Metazoa</taxon>
        <taxon>Ecdysozoa</taxon>
        <taxon>Arthropoda</taxon>
        <taxon>Hexapoda</taxon>
        <taxon>Insecta</taxon>
        <taxon>Pterygota</taxon>
        <taxon>Neoptera</taxon>
        <taxon>Endopterygota</taxon>
        <taxon>Diptera</taxon>
        <taxon>Brachycera</taxon>
        <taxon>Muscomorpha</taxon>
        <taxon>Hippoboscoidea</taxon>
        <taxon>Glossinidae</taxon>
        <taxon>Glossina</taxon>
    </lineage>
</organism>
<evidence type="ECO:0000259" key="19">
    <source>
        <dbReference type="SMART" id="SM00918"/>
    </source>
</evidence>
<dbReference type="InterPro" id="IPR001320">
    <property type="entry name" value="Iontro_rcpt_C"/>
</dbReference>
<evidence type="ECO:0000256" key="2">
    <source>
        <dbReference type="ARBA" id="ARBA00008685"/>
    </source>
</evidence>
<keyword evidence="11" id="KW-0325">Glycoprotein</keyword>
<dbReference type="Gene3D" id="1.10.287.70">
    <property type="match status" value="1"/>
</dbReference>
<keyword evidence="21" id="KW-1185">Reference proteome</keyword>
<dbReference type="FunFam" id="3.40.190.10:FF:000160">
    <property type="entry name" value="GLutamate Receptor family (AMPA)"/>
    <property type="match status" value="1"/>
</dbReference>
<dbReference type="GO" id="GO:0043226">
    <property type="term" value="C:organelle"/>
    <property type="evidence" value="ECO:0007669"/>
    <property type="project" value="UniProtKB-ARBA"/>
</dbReference>
<protein>
    <submittedName>
        <fullName evidence="20">Uncharacterized protein</fullName>
    </submittedName>
</protein>
<evidence type="ECO:0000313" key="21">
    <source>
        <dbReference type="Proteomes" id="UP000092444"/>
    </source>
</evidence>
<reference evidence="20" key="1">
    <citation type="submission" date="2020-05" db="UniProtKB">
        <authorList>
            <consortium name="EnsemblMetazoa"/>
        </authorList>
    </citation>
    <scope>IDENTIFICATION</scope>
    <source>
        <strain evidence="20">Yale</strain>
    </source>
</reference>
<name>A0A1B0GFM5_GLOMM</name>
<dbReference type="VEuPathDB" id="VectorBase:GMOY012127"/>
<keyword evidence="10" id="KW-0675">Receptor</keyword>
<dbReference type="InterPro" id="IPR015683">
    <property type="entry name" value="Ionotropic_Glu_rcpt"/>
</dbReference>
<evidence type="ECO:0000256" key="4">
    <source>
        <dbReference type="ARBA" id="ARBA00022475"/>
    </source>
</evidence>
<keyword evidence="4" id="KW-1003">Cell membrane</keyword>
<feature type="transmembrane region" description="Helical" evidence="17">
    <location>
        <begin position="371"/>
        <end position="394"/>
    </location>
</feature>
<dbReference type="FunFam" id="1.10.287.70:FF:000080">
    <property type="entry name" value="Glutamate receptor ionotropic, kainate"/>
    <property type="match status" value="1"/>
</dbReference>